<organism evidence="8 9">
    <name type="scientific">Parvibaculum sedimenti</name>
    <dbReference type="NCBI Taxonomy" id="2608632"/>
    <lineage>
        <taxon>Bacteria</taxon>
        <taxon>Pseudomonadati</taxon>
        <taxon>Pseudomonadota</taxon>
        <taxon>Alphaproteobacteria</taxon>
        <taxon>Hyphomicrobiales</taxon>
        <taxon>Parvibaculaceae</taxon>
        <taxon>Parvibaculum</taxon>
    </lineage>
</organism>
<keyword evidence="3 6" id="KW-0812">Transmembrane</keyword>
<protein>
    <submittedName>
        <fullName evidence="8">MFS transporter</fullName>
    </submittedName>
</protein>
<feature type="transmembrane region" description="Helical" evidence="6">
    <location>
        <begin position="369"/>
        <end position="392"/>
    </location>
</feature>
<feature type="transmembrane region" description="Helical" evidence="6">
    <location>
        <begin position="246"/>
        <end position="267"/>
    </location>
</feature>
<accession>A0A6N6VN69</accession>
<feature type="transmembrane region" description="Helical" evidence="6">
    <location>
        <begin position="81"/>
        <end position="104"/>
    </location>
</feature>
<dbReference type="Proteomes" id="UP000468901">
    <property type="component" value="Unassembled WGS sequence"/>
</dbReference>
<evidence type="ECO:0000256" key="2">
    <source>
        <dbReference type="ARBA" id="ARBA00022448"/>
    </source>
</evidence>
<feature type="transmembrane region" description="Helical" evidence="6">
    <location>
        <begin position="336"/>
        <end position="357"/>
    </location>
</feature>
<evidence type="ECO:0000313" key="8">
    <source>
        <dbReference type="EMBL" id="KAB7741198.1"/>
    </source>
</evidence>
<evidence type="ECO:0000256" key="4">
    <source>
        <dbReference type="ARBA" id="ARBA00022989"/>
    </source>
</evidence>
<dbReference type="PROSITE" id="PS50850">
    <property type="entry name" value="MFS"/>
    <property type="match status" value="1"/>
</dbReference>
<dbReference type="Gene3D" id="1.20.1250.20">
    <property type="entry name" value="MFS general substrate transporter like domains"/>
    <property type="match status" value="2"/>
</dbReference>
<dbReference type="InterPro" id="IPR036259">
    <property type="entry name" value="MFS_trans_sf"/>
</dbReference>
<feature type="transmembrane region" description="Helical" evidence="6">
    <location>
        <begin position="179"/>
        <end position="199"/>
    </location>
</feature>
<dbReference type="CDD" id="cd17319">
    <property type="entry name" value="MFS_ExuT_GudP_like"/>
    <property type="match status" value="1"/>
</dbReference>
<keyword evidence="2" id="KW-0813">Transport</keyword>
<sequence>MTTLTAEERSLFARASRRIIPLMILLYMVSFLDRVNVGFAALTMNADLGFSPAVFGWGVGIFFIGYFIFEIPSNVVIEKVGARLWICRIMLTWGLISGAMAFISSETSFYALRFLLGAAEAGFAPGMILYLTYWFPADLRAKYYGTYFIAIPLASVIGAPVSAYLLGFDGHLGLKGWQWLFILEAVPALLLGIAVLWLLPDGPAKARWLSDDEKARIAACLKRDREESHASDAHHTLWPALRDPRVLLMAAIYFGIVIGLYGISLWLPQMVKGMGFTNHETGWIVSAVYVVAAIAMPLWGWSSDRSQERIWHTSIASFIGAAGFIGGAYLHSPALVILSLGVAAVGTYVAIVPFWALPPTFLGGTAAAAGIALINSTGNLGGFVGPSIVGWVKDTTQSYSAGMLALAIALVAAGVLTLVVRLQLTRKSRPI</sequence>
<dbReference type="EMBL" id="WESC01000004">
    <property type="protein sequence ID" value="KAB7741198.1"/>
    <property type="molecule type" value="Genomic_DNA"/>
</dbReference>
<feature type="transmembrane region" description="Helical" evidence="6">
    <location>
        <begin position="147"/>
        <end position="167"/>
    </location>
</feature>
<keyword evidence="4 6" id="KW-1133">Transmembrane helix</keyword>
<name>A0A6N6VN69_9HYPH</name>
<dbReference type="InterPro" id="IPR011701">
    <property type="entry name" value="MFS"/>
</dbReference>
<evidence type="ECO:0000256" key="1">
    <source>
        <dbReference type="ARBA" id="ARBA00004141"/>
    </source>
</evidence>
<dbReference type="SUPFAM" id="SSF103473">
    <property type="entry name" value="MFS general substrate transporter"/>
    <property type="match status" value="1"/>
</dbReference>
<dbReference type="GO" id="GO:0016020">
    <property type="term" value="C:membrane"/>
    <property type="evidence" value="ECO:0007669"/>
    <property type="project" value="UniProtKB-SubCell"/>
</dbReference>
<keyword evidence="9" id="KW-1185">Reference proteome</keyword>
<comment type="caution">
    <text evidence="8">The sequence shown here is derived from an EMBL/GenBank/DDBJ whole genome shotgun (WGS) entry which is preliminary data.</text>
</comment>
<dbReference type="InterPro" id="IPR020846">
    <property type="entry name" value="MFS_dom"/>
</dbReference>
<proteinExistence type="predicted"/>
<keyword evidence="5 6" id="KW-0472">Membrane</keyword>
<evidence type="ECO:0000256" key="5">
    <source>
        <dbReference type="ARBA" id="ARBA00023136"/>
    </source>
</evidence>
<feature type="transmembrane region" description="Helical" evidence="6">
    <location>
        <begin position="282"/>
        <end position="301"/>
    </location>
</feature>
<feature type="domain" description="Major facilitator superfamily (MFS) profile" evidence="7">
    <location>
        <begin position="19"/>
        <end position="429"/>
    </location>
</feature>
<feature type="transmembrane region" description="Helical" evidence="6">
    <location>
        <begin position="310"/>
        <end position="330"/>
    </location>
</feature>
<dbReference type="AlphaFoldDB" id="A0A6N6VN69"/>
<gene>
    <name evidence="8" type="ORF">F2P47_05480</name>
</gene>
<feature type="transmembrane region" description="Helical" evidence="6">
    <location>
        <begin position="48"/>
        <end position="69"/>
    </location>
</feature>
<dbReference type="PANTHER" id="PTHR43791:SF36">
    <property type="entry name" value="TRANSPORTER, PUTATIVE (AFU_ORTHOLOGUE AFUA_6G08340)-RELATED"/>
    <property type="match status" value="1"/>
</dbReference>
<evidence type="ECO:0000256" key="6">
    <source>
        <dbReference type="SAM" id="Phobius"/>
    </source>
</evidence>
<evidence type="ECO:0000256" key="3">
    <source>
        <dbReference type="ARBA" id="ARBA00022692"/>
    </source>
</evidence>
<dbReference type="PANTHER" id="PTHR43791">
    <property type="entry name" value="PERMEASE-RELATED"/>
    <property type="match status" value="1"/>
</dbReference>
<feature type="transmembrane region" description="Helical" evidence="6">
    <location>
        <begin position="110"/>
        <end position="135"/>
    </location>
</feature>
<evidence type="ECO:0000313" key="9">
    <source>
        <dbReference type="Proteomes" id="UP000468901"/>
    </source>
</evidence>
<dbReference type="FunFam" id="1.20.1250.20:FF:000018">
    <property type="entry name" value="MFS transporter permease"/>
    <property type="match status" value="1"/>
</dbReference>
<dbReference type="RefSeq" id="WP_152215170.1">
    <property type="nucleotide sequence ID" value="NZ_WESC01000004.1"/>
</dbReference>
<dbReference type="Pfam" id="PF07690">
    <property type="entry name" value="MFS_1"/>
    <property type="match status" value="1"/>
</dbReference>
<feature type="transmembrane region" description="Helical" evidence="6">
    <location>
        <begin position="398"/>
        <end position="420"/>
    </location>
</feature>
<evidence type="ECO:0000259" key="7">
    <source>
        <dbReference type="PROSITE" id="PS50850"/>
    </source>
</evidence>
<feature type="transmembrane region" description="Helical" evidence="6">
    <location>
        <begin position="19"/>
        <end position="42"/>
    </location>
</feature>
<reference evidence="8 9" key="1">
    <citation type="submission" date="2019-09" db="EMBL/GenBank/DDBJ databases">
        <title>Parvibaculum sedimenti sp. nov., isolated from sediment.</title>
        <authorList>
            <person name="Wang Y."/>
        </authorList>
    </citation>
    <scope>NUCLEOTIDE SEQUENCE [LARGE SCALE GENOMIC DNA]</scope>
    <source>
        <strain evidence="8 9">HXT-9</strain>
    </source>
</reference>
<dbReference type="GO" id="GO:0022857">
    <property type="term" value="F:transmembrane transporter activity"/>
    <property type="evidence" value="ECO:0007669"/>
    <property type="project" value="InterPro"/>
</dbReference>
<comment type="subcellular location">
    <subcellularLocation>
        <location evidence="1">Membrane</location>
        <topology evidence="1">Multi-pass membrane protein</topology>
    </subcellularLocation>
</comment>